<feature type="domain" description="MCM10 OB-fold" evidence="10">
    <location>
        <begin position="375"/>
        <end position="524"/>
    </location>
</feature>
<evidence type="ECO:0000256" key="8">
    <source>
        <dbReference type="SAM" id="MobiDB-lite"/>
    </source>
</evidence>
<evidence type="ECO:0000256" key="2">
    <source>
        <dbReference type="ARBA" id="ARBA00009679"/>
    </source>
</evidence>
<feature type="compositionally biased region" description="Basic and acidic residues" evidence="8">
    <location>
        <begin position="217"/>
        <end position="249"/>
    </location>
</feature>
<dbReference type="EMBL" id="BLJY01000004">
    <property type="protein sequence ID" value="GFF15409.1"/>
    <property type="molecule type" value="Genomic_DNA"/>
</dbReference>
<evidence type="ECO:0000313" key="12">
    <source>
        <dbReference type="Proteomes" id="UP000452235"/>
    </source>
</evidence>
<dbReference type="Pfam" id="PF09329">
    <property type="entry name" value="zf-primase"/>
    <property type="match status" value="1"/>
</dbReference>
<keyword evidence="7" id="KW-0539">Nucleus</keyword>
<dbReference type="FunFam" id="2.40.50.140:FF:000174">
    <property type="entry name" value="DNA replication licensing factor mcm10"/>
    <property type="match status" value="1"/>
</dbReference>
<dbReference type="Gene3D" id="2.40.50.140">
    <property type="entry name" value="Nucleic acid-binding proteins"/>
    <property type="match status" value="1"/>
</dbReference>
<evidence type="ECO:0000259" key="9">
    <source>
        <dbReference type="Pfam" id="PF09329"/>
    </source>
</evidence>
<comment type="caution">
    <text evidence="11">The sequence shown here is derived from an EMBL/GenBank/DDBJ whole genome shotgun (WGS) entry which is preliminary data.</text>
</comment>
<feature type="region of interest" description="Disordered" evidence="8">
    <location>
        <begin position="576"/>
        <end position="595"/>
    </location>
</feature>
<dbReference type="VEuPathDB" id="FungiDB:ATEG_04560"/>
<evidence type="ECO:0000256" key="5">
    <source>
        <dbReference type="ARBA" id="ARBA00022771"/>
    </source>
</evidence>
<dbReference type="InterPro" id="IPR015408">
    <property type="entry name" value="Znf_Mcm10/DnaG"/>
</dbReference>
<feature type="region of interest" description="Disordered" evidence="8">
    <location>
        <begin position="756"/>
        <end position="775"/>
    </location>
</feature>
<feature type="region of interest" description="Disordered" evidence="8">
    <location>
        <begin position="1"/>
        <end position="56"/>
    </location>
</feature>
<feature type="compositionally biased region" description="Polar residues" evidence="8">
    <location>
        <begin position="727"/>
        <end position="737"/>
    </location>
</feature>
<feature type="domain" description="Zinc finger Mcm10/DnaG-type" evidence="9">
    <location>
        <begin position="531"/>
        <end position="576"/>
    </location>
</feature>
<evidence type="ECO:0000256" key="1">
    <source>
        <dbReference type="ARBA" id="ARBA00004123"/>
    </source>
</evidence>
<comment type="subcellular location">
    <subcellularLocation>
        <location evidence="1">Nucleus</location>
    </subcellularLocation>
</comment>
<dbReference type="GO" id="GO:0003697">
    <property type="term" value="F:single-stranded DNA binding"/>
    <property type="evidence" value="ECO:0007669"/>
    <property type="project" value="InterPro"/>
</dbReference>
<feature type="compositionally biased region" description="Polar residues" evidence="8">
    <location>
        <begin position="122"/>
        <end position="134"/>
    </location>
</feature>
<evidence type="ECO:0000256" key="7">
    <source>
        <dbReference type="ARBA" id="ARBA00023242"/>
    </source>
</evidence>
<dbReference type="AlphaFoldDB" id="A0A5M3YPN8"/>
<organism evidence="11 12">
    <name type="scientific">Aspergillus terreus</name>
    <dbReference type="NCBI Taxonomy" id="33178"/>
    <lineage>
        <taxon>Eukaryota</taxon>
        <taxon>Fungi</taxon>
        <taxon>Dikarya</taxon>
        <taxon>Ascomycota</taxon>
        <taxon>Pezizomycotina</taxon>
        <taxon>Eurotiomycetes</taxon>
        <taxon>Eurotiomycetidae</taxon>
        <taxon>Eurotiales</taxon>
        <taxon>Aspergillaceae</taxon>
        <taxon>Aspergillus</taxon>
        <taxon>Aspergillus subgen. Circumdati</taxon>
    </lineage>
</organism>
<gene>
    <name evidence="11" type="ORF">ATEIFO6365_0004052800</name>
</gene>
<dbReference type="InterPro" id="IPR040184">
    <property type="entry name" value="Mcm10"/>
</dbReference>
<feature type="compositionally biased region" description="Basic and acidic residues" evidence="8">
    <location>
        <begin position="685"/>
        <end position="694"/>
    </location>
</feature>
<feature type="compositionally biased region" description="Polar residues" evidence="8">
    <location>
        <begin position="196"/>
        <end position="205"/>
    </location>
</feature>
<dbReference type="PANTHER" id="PTHR13454:SF11">
    <property type="entry name" value="PROTEIN MCM10 HOMOLOG"/>
    <property type="match status" value="1"/>
</dbReference>
<feature type="region of interest" description="Disordered" evidence="8">
    <location>
        <begin position="685"/>
        <end position="737"/>
    </location>
</feature>
<evidence type="ECO:0000313" key="11">
    <source>
        <dbReference type="EMBL" id="GFF15409.1"/>
    </source>
</evidence>
<proteinExistence type="inferred from homology"/>
<dbReference type="InterPro" id="IPR055065">
    <property type="entry name" value="OB_MCM10"/>
</dbReference>
<reference evidence="11 12" key="1">
    <citation type="submission" date="2020-01" db="EMBL/GenBank/DDBJ databases">
        <title>Aspergillus terreus IFO 6365 whole genome shotgun sequence.</title>
        <authorList>
            <person name="Kanamasa S."/>
            <person name="Takahashi H."/>
        </authorList>
    </citation>
    <scope>NUCLEOTIDE SEQUENCE [LARGE SCALE GENOMIC DNA]</scope>
    <source>
        <strain evidence="11 12">IFO 6365</strain>
    </source>
</reference>
<evidence type="ECO:0000256" key="6">
    <source>
        <dbReference type="ARBA" id="ARBA00022833"/>
    </source>
</evidence>
<feature type="region of interest" description="Disordered" evidence="8">
    <location>
        <begin position="784"/>
        <end position="810"/>
    </location>
</feature>
<protein>
    <submittedName>
        <fullName evidence="11">DNA replication protein</fullName>
    </submittedName>
</protein>
<keyword evidence="3" id="KW-0235">DNA replication</keyword>
<feature type="region of interest" description="Disordered" evidence="8">
    <location>
        <begin position="92"/>
        <end position="367"/>
    </location>
</feature>
<dbReference type="GO" id="GO:0003688">
    <property type="term" value="F:DNA replication origin binding"/>
    <property type="evidence" value="ECO:0007669"/>
    <property type="project" value="TreeGrafter"/>
</dbReference>
<feature type="compositionally biased region" description="Basic and acidic residues" evidence="8">
    <location>
        <begin position="27"/>
        <end position="36"/>
    </location>
</feature>
<dbReference type="InterPro" id="IPR012340">
    <property type="entry name" value="NA-bd_OB-fold"/>
</dbReference>
<dbReference type="OrthoDB" id="273123at2759"/>
<dbReference type="Proteomes" id="UP000452235">
    <property type="component" value="Unassembled WGS sequence"/>
</dbReference>
<name>A0A5M3YPN8_ASPTE</name>
<feature type="compositionally biased region" description="Acidic residues" evidence="8">
    <location>
        <begin position="800"/>
        <end position="810"/>
    </location>
</feature>
<dbReference type="PANTHER" id="PTHR13454">
    <property type="entry name" value="PROTEIN MCM10 HOMOLOG"/>
    <property type="match status" value="1"/>
</dbReference>
<dbReference type="GO" id="GO:0006270">
    <property type="term" value="P:DNA replication initiation"/>
    <property type="evidence" value="ECO:0007669"/>
    <property type="project" value="InterPro"/>
</dbReference>
<accession>A0A5M3YPN8</accession>
<keyword evidence="6" id="KW-0862">Zinc</keyword>
<comment type="similarity">
    <text evidence="2">Belongs to the MCM10 family.</text>
</comment>
<sequence>MTSMVETSWPPKSPREALLCSPSGRKKYQDMQRQRENLGSPLKLSHTSPNLRAKANDLLSDGVDELGDDTDEDEETLELKLAAIQARLKLKQLQRNRAKSNVSESDPHGVGDAHSRPASAVGLSSRSQDPSSRMKSARREAGGRLPADDDVQVPLSPTRRPAAPPLEPVSPRRYLMGIDKGLKGSDVSLKRPPSSRIGSRPTSRLGSRDGLAGQSRSFEEPKRVKSFSERMAESRAVEKVQRERAERVQINRSSGFQYDKAEMESFKAAAAEARAKSPLKSPTKARQAESFSRDDVLRSYNLKPALKRSQTAPTVRKHGADEQSSEPRSYLHRRNHKSESGTVAGLPSSSQDTATEGKEDEALEKAPDASKFEAFSSLHLSNRILPHSFLTRTLADKKVLRIPDLLRTVKGPSFELPEDIDGDYVVFGIVASKSEPKQIKETKHISAKETNGYDDGLNNTDKYMAITLTDLKWTIDLFLFDTAFPRYYRISEGILVAILNPTILPPPKHKTDTNRFSLSLNSSDDTILEVGYAQDIGFCKAVRKDGKTCQSWVDARKTEFCDFHVDIQVRRTQAQRPGVNNGTGMYAPGGRSGSRTGFFGGGGKRSGGYKTGLRPAGGAQWDQGSQSTFYIAPAVNSRGTPFHHMPTGQSAASLLDADNDDPFIAAGMMARGSESKEERARRRLAEQKREREITQKLTSSRGGGVGADYLRARSAENMTPRVDRSKAGSSETANTPSHSLLMGFRKADTVKLTPMKRVHDGDKPHGSGVKKTRFITAKGIKEAGRDSLGGRSDAVASTNYDDDDDELDII</sequence>
<keyword evidence="4" id="KW-0479">Metal-binding</keyword>
<evidence type="ECO:0000256" key="4">
    <source>
        <dbReference type="ARBA" id="ARBA00022723"/>
    </source>
</evidence>
<dbReference type="Pfam" id="PF22379">
    <property type="entry name" value="OB_MCM10"/>
    <property type="match status" value="1"/>
</dbReference>
<keyword evidence="12" id="KW-1185">Reference proteome</keyword>
<evidence type="ECO:0000256" key="3">
    <source>
        <dbReference type="ARBA" id="ARBA00022705"/>
    </source>
</evidence>
<evidence type="ECO:0000259" key="10">
    <source>
        <dbReference type="Pfam" id="PF22379"/>
    </source>
</evidence>
<dbReference type="GO" id="GO:0043596">
    <property type="term" value="C:nuclear replication fork"/>
    <property type="evidence" value="ECO:0007669"/>
    <property type="project" value="TreeGrafter"/>
</dbReference>
<feature type="compositionally biased region" description="Basic and acidic residues" evidence="8">
    <location>
        <begin position="105"/>
        <end position="115"/>
    </location>
</feature>
<keyword evidence="5" id="KW-0863">Zinc-finger</keyword>
<dbReference type="GO" id="GO:0008270">
    <property type="term" value="F:zinc ion binding"/>
    <property type="evidence" value="ECO:0007669"/>
    <property type="project" value="UniProtKB-KW"/>
</dbReference>